<organism evidence="2 3">
    <name type="scientific">Heligmosomoides polygyrus</name>
    <name type="common">Parasitic roundworm</name>
    <dbReference type="NCBI Taxonomy" id="6339"/>
    <lineage>
        <taxon>Eukaryota</taxon>
        <taxon>Metazoa</taxon>
        <taxon>Ecdysozoa</taxon>
        <taxon>Nematoda</taxon>
        <taxon>Chromadorea</taxon>
        <taxon>Rhabditida</taxon>
        <taxon>Rhabditina</taxon>
        <taxon>Rhabditomorpha</taxon>
        <taxon>Strongyloidea</taxon>
        <taxon>Heligmosomidae</taxon>
        <taxon>Heligmosomoides</taxon>
    </lineage>
</organism>
<dbReference type="EMBL" id="UZAH01032907">
    <property type="protein sequence ID" value="VDP24592.1"/>
    <property type="molecule type" value="Genomic_DNA"/>
</dbReference>
<sequence length="138" mass="16310">METKMLRWTTGVTRMDRIRNDAIRQKFGVAPIADKMREARLRWYGHVLRGKEDSVRNIGLKFEDYKNIQKNRSDSEQLSDLRQGDPRQGSARLLWVLTGTLLVPYPSKYRLISRMSQVNIFPKLAIKHWLLVKIRQEN</sequence>
<name>A0A183GFX3_HELPZ</name>
<dbReference type="OrthoDB" id="5800121at2759"/>
<accession>A0A3P8BF15</accession>
<accession>A0A183GFX3</accession>
<keyword evidence="2" id="KW-1185">Reference proteome</keyword>
<gene>
    <name evidence="1" type="ORF">HPBE_LOCUS21336</name>
</gene>
<dbReference type="AlphaFoldDB" id="A0A183GFX3"/>
<reference evidence="3" key="2">
    <citation type="submission" date="2019-09" db="UniProtKB">
        <authorList>
            <consortium name="WormBaseParasite"/>
        </authorList>
    </citation>
    <scope>IDENTIFICATION</scope>
</reference>
<dbReference type="Proteomes" id="UP000050761">
    <property type="component" value="Unassembled WGS sequence"/>
</dbReference>
<proteinExistence type="predicted"/>
<reference evidence="1 2" key="1">
    <citation type="submission" date="2018-11" db="EMBL/GenBank/DDBJ databases">
        <authorList>
            <consortium name="Pathogen Informatics"/>
        </authorList>
    </citation>
    <scope>NUCLEOTIDE SEQUENCE [LARGE SCALE GENOMIC DNA]</scope>
</reference>
<evidence type="ECO:0000313" key="3">
    <source>
        <dbReference type="WBParaSite" id="HPBE_0002133701-mRNA-1"/>
    </source>
</evidence>
<protein>
    <submittedName>
        <fullName evidence="3">Ataxia telangiectasia mutated family protein</fullName>
    </submittedName>
</protein>
<dbReference type="WBParaSite" id="HPBE_0002133701-mRNA-1">
    <property type="protein sequence ID" value="HPBE_0002133701-mRNA-1"/>
    <property type="gene ID" value="HPBE_0002133701"/>
</dbReference>
<evidence type="ECO:0000313" key="1">
    <source>
        <dbReference type="EMBL" id="VDP24592.1"/>
    </source>
</evidence>
<evidence type="ECO:0000313" key="2">
    <source>
        <dbReference type="Proteomes" id="UP000050761"/>
    </source>
</evidence>